<organism evidence="2 3">
    <name type="scientific">Rhinopithecimicrobium faecis</name>
    <dbReference type="NCBI Taxonomy" id="2820698"/>
    <lineage>
        <taxon>Bacteria</taxon>
        <taxon>Pseudomonadati</taxon>
        <taxon>Bacteroidota</taxon>
        <taxon>Sphingobacteriia</taxon>
        <taxon>Sphingobacteriales</taxon>
        <taxon>Sphingobacteriaceae</taxon>
        <taxon>Rhinopithecimicrobium</taxon>
    </lineage>
</organism>
<feature type="domain" description="DUF4268" evidence="1">
    <location>
        <begin position="11"/>
        <end position="123"/>
    </location>
</feature>
<dbReference type="Proteomes" id="UP000679691">
    <property type="component" value="Unassembled WGS sequence"/>
</dbReference>
<sequence length="132" mass="15776">MGLNLSAEFEKINWINYRTGVKHLHFRMDADKRSAIIMIELAHPDAGIRRLMFEQFEAYQTMFKESVGAEWIWEVEAENNYGKEISRIYTTIEGVNIFKEEDWFTLIDFFKPRLRALDAFWCDAKYGFDLFK</sequence>
<keyword evidence="3" id="KW-1185">Reference proteome</keyword>
<evidence type="ECO:0000313" key="3">
    <source>
        <dbReference type="Proteomes" id="UP000679691"/>
    </source>
</evidence>
<dbReference type="EMBL" id="JAGKSB010000004">
    <property type="protein sequence ID" value="MBP3942959.1"/>
    <property type="molecule type" value="Genomic_DNA"/>
</dbReference>
<name>A0A8T4H7W1_9SPHI</name>
<proteinExistence type="predicted"/>
<dbReference type="AlphaFoldDB" id="A0A8T4H7W1"/>
<evidence type="ECO:0000313" key="2">
    <source>
        <dbReference type="EMBL" id="MBP3942959.1"/>
    </source>
</evidence>
<dbReference type="Pfam" id="PF14088">
    <property type="entry name" value="DUF4268"/>
    <property type="match status" value="1"/>
</dbReference>
<protein>
    <submittedName>
        <fullName evidence="2">DUF4268 domain-containing protein</fullName>
    </submittedName>
</protein>
<accession>A0A8T4H7W1</accession>
<gene>
    <name evidence="2" type="ORF">J5U18_05160</name>
</gene>
<reference evidence="2" key="1">
    <citation type="submission" date="2021-03" db="EMBL/GenBank/DDBJ databases">
        <authorList>
            <person name="Lu T."/>
            <person name="Wang Q."/>
            <person name="Han X."/>
        </authorList>
    </citation>
    <scope>NUCLEOTIDE SEQUENCE</scope>
    <source>
        <strain evidence="2">WQ 2009</strain>
    </source>
</reference>
<comment type="caution">
    <text evidence="2">The sequence shown here is derived from an EMBL/GenBank/DDBJ whole genome shotgun (WGS) entry which is preliminary data.</text>
</comment>
<evidence type="ECO:0000259" key="1">
    <source>
        <dbReference type="Pfam" id="PF14088"/>
    </source>
</evidence>
<dbReference type="InterPro" id="IPR025364">
    <property type="entry name" value="DUF4268"/>
</dbReference>